<dbReference type="HAMAP" id="MF_01966">
    <property type="entry name" value="NADHX_epimerase"/>
    <property type="match status" value="1"/>
</dbReference>
<keyword evidence="4 11" id="KW-0479">Metal-binding</keyword>
<comment type="catalytic activity">
    <reaction evidence="1 11">
        <text>(6R)-NADHX = (6S)-NADHX</text>
        <dbReference type="Rhea" id="RHEA:32215"/>
        <dbReference type="ChEBI" id="CHEBI:64074"/>
        <dbReference type="ChEBI" id="CHEBI:64075"/>
        <dbReference type="EC" id="5.1.99.6"/>
    </reaction>
</comment>
<dbReference type="EMBL" id="CAACVG010010297">
    <property type="protein sequence ID" value="VEN55462.1"/>
    <property type="molecule type" value="Genomic_DNA"/>
</dbReference>
<gene>
    <name evidence="13" type="ORF">CALMAC_LOCUS14638</name>
</gene>
<dbReference type="Pfam" id="PF03853">
    <property type="entry name" value="YjeF_N"/>
    <property type="match status" value="1"/>
</dbReference>
<dbReference type="OrthoDB" id="10064708at2759"/>
<evidence type="ECO:0000256" key="3">
    <source>
        <dbReference type="ARBA" id="ARBA00012228"/>
    </source>
</evidence>
<feature type="domain" description="YjeF N-terminal" evidence="12">
    <location>
        <begin position="42"/>
        <end position="251"/>
    </location>
</feature>
<dbReference type="PANTHER" id="PTHR13232">
    <property type="entry name" value="NAD(P)H-HYDRATE EPIMERASE"/>
    <property type="match status" value="1"/>
</dbReference>
<feature type="binding site" evidence="11">
    <location>
        <position position="95"/>
    </location>
    <ligand>
        <name>K(+)</name>
        <dbReference type="ChEBI" id="CHEBI:29103"/>
    </ligand>
</feature>
<dbReference type="PANTHER" id="PTHR13232:SF10">
    <property type="entry name" value="NAD(P)H-HYDRATE EPIMERASE"/>
    <property type="match status" value="1"/>
</dbReference>
<reference evidence="13 14" key="1">
    <citation type="submission" date="2019-01" db="EMBL/GenBank/DDBJ databases">
        <authorList>
            <person name="Sayadi A."/>
        </authorList>
    </citation>
    <scope>NUCLEOTIDE SEQUENCE [LARGE SCALE GENOMIC DNA]</scope>
</reference>
<evidence type="ECO:0000256" key="4">
    <source>
        <dbReference type="ARBA" id="ARBA00022723"/>
    </source>
</evidence>
<dbReference type="InterPro" id="IPR032976">
    <property type="entry name" value="YJEFN_prot_NAXE-like"/>
</dbReference>
<keyword evidence="14" id="KW-1185">Reference proteome</keyword>
<proteinExistence type="inferred from homology"/>
<dbReference type="GO" id="GO:0052856">
    <property type="term" value="F:NAD(P)HX epimerase activity"/>
    <property type="evidence" value="ECO:0007669"/>
    <property type="project" value="UniProtKB-UniRule"/>
</dbReference>
<dbReference type="AlphaFoldDB" id="A0A653D5J8"/>
<accession>A0A653D5J8</accession>
<dbReference type="EC" id="5.1.99.6" evidence="3 11"/>
<dbReference type="Proteomes" id="UP000410492">
    <property type="component" value="Unassembled WGS sequence"/>
</dbReference>
<comment type="cofactor">
    <cofactor evidence="11">
        <name>K(+)</name>
        <dbReference type="ChEBI" id="CHEBI:29103"/>
    </cofactor>
    <text evidence="11">Binds 1 potassium ion per subunit.</text>
</comment>
<sequence>MIVVQQINRVSLFTKLLQRTLLHTNRFFSNCTMVRYLDQDEAINIDVELFNEYRYSVDQLMELAGLSCATAIAKCYPLSNIGNKSILVCCGPGNNGGDGLVCARHLKLFGYQPVVFYPVRTDNKLYHNLTQQCCNMAVPFLQMLPEQSTVECSFALIVDALFGFSFKPPVREAFVDCVALMKNVAVPVASIDIPSGWHVEKGEPEEGGIRPELLISLTAPKKCALHFQGKYHYLGGRFVPPALEQKYQLNLPKYPGTECCVLISNDK</sequence>
<evidence type="ECO:0000313" key="13">
    <source>
        <dbReference type="EMBL" id="VEN55462.1"/>
    </source>
</evidence>
<dbReference type="FunFam" id="3.40.50.10260:FF:000002">
    <property type="entry name" value="NAD(P)H-hydrate epimerase"/>
    <property type="match status" value="1"/>
</dbReference>
<dbReference type="GO" id="GO:0000166">
    <property type="term" value="F:nucleotide binding"/>
    <property type="evidence" value="ECO:0007669"/>
    <property type="project" value="UniProtKB-KW"/>
</dbReference>
<evidence type="ECO:0000256" key="7">
    <source>
        <dbReference type="ARBA" id="ARBA00022958"/>
    </source>
</evidence>
<evidence type="ECO:0000256" key="11">
    <source>
        <dbReference type="HAMAP-Rule" id="MF_03159"/>
    </source>
</evidence>
<evidence type="ECO:0000256" key="10">
    <source>
        <dbReference type="ARBA" id="ARBA00041210"/>
    </source>
</evidence>
<evidence type="ECO:0000313" key="14">
    <source>
        <dbReference type="Proteomes" id="UP000410492"/>
    </source>
</evidence>
<keyword evidence="6" id="KW-0521">NADP</keyword>
<name>A0A653D5J8_CALMS</name>
<feature type="binding site" evidence="11">
    <location>
        <begin position="163"/>
        <end position="169"/>
    </location>
    <ligand>
        <name>(6S)-NADPHX</name>
        <dbReference type="ChEBI" id="CHEBI:64076"/>
    </ligand>
</feature>
<feature type="binding site" evidence="11">
    <location>
        <position position="159"/>
    </location>
    <ligand>
        <name>K(+)</name>
        <dbReference type="ChEBI" id="CHEBI:29103"/>
    </ligand>
</feature>
<feature type="binding site" evidence="11">
    <location>
        <position position="195"/>
    </location>
    <ligand>
        <name>K(+)</name>
        <dbReference type="ChEBI" id="CHEBI:29103"/>
    </ligand>
</feature>
<comment type="caution">
    <text evidence="11">Lacks conserved residue(s) required for the propagation of feature annotation.</text>
</comment>
<comment type="catalytic activity">
    <reaction evidence="2 11">
        <text>(6R)-NADPHX = (6S)-NADPHX</text>
        <dbReference type="Rhea" id="RHEA:32227"/>
        <dbReference type="ChEBI" id="CHEBI:64076"/>
        <dbReference type="ChEBI" id="CHEBI:64077"/>
        <dbReference type="EC" id="5.1.99.6"/>
    </reaction>
</comment>
<keyword evidence="8 11" id="KW-0520">NAD</keyword>
<evidence type="ECO:0000256" key="8">
    <source>
        <dbReference type="ARBA" id="ARBA00023027"/>
    </source>
</evidence>
<keyword evidence="5 11" id="KW-0547">Nucleotide-binding</keyword>
<dbReference type="InterPro" id="IPR004443">
    <property type="entry name" value="YjeF_N_dom"/>
</dbReference>
<evidence type="ECO:0000256" key="1">
    <source>
        <dbReference type="ARBA" id="ARBA00000013"/>
    </source>
</evidence>
<keyword evidence="9 11" id="KW-0413">Isomerase</keyword>
<dbReference type="Gene3D" id="3.40.50.10260">
    <property type="entry name" value="YjeF N-terminal domain"/>
    <property type="match status" value="1"/>
</dbReference>
<comment type="function">
    <text evidence="11">Catalyzes the epimerization of the S- and R-forms of NAD(P)HX, a damaged form of NAD(P)H that is a result of enzymatic or heat-dependent hydration. This is a prerequisite for the S-specific NAD(P)H-hydrate dehydratase to allow the repair of both epimers of NAD(P)HX.</text>
</comment>
<keyword evidence="7 11" id="KW-0630">Potassium</keyword>
<organism evidence="13 14">
    <name type="scientific">Callosobruchus maculatus</name>
    <name type="common">Southern cowpea weevil</name>
    <name type="synonym">Pulse bruchid</name>
    <dbReference type="NCBI Taxonomy" id="64391"/>
    <lineage>
        <taxon>Eukaryota</taxon>
        <taxon>Metazoa</taxon>
        <taxon>Ecdysozoa</taxon>
        <taxon>Arthropoda</taxon>
        <taxon>Hexapoda</taxon>
        <taxon>Insecta</taxon>
        <taxon>Pterygota</taxon>
        <taxon>Neoptera</taxon>
        <taxon>Endopterygota</taxon>
        <taxon>Coleoptera</taxon>
        <taxon>Polyphaga</taxon>
        <taxon>Cucujiformia</taxon>
        <taxon>Chrysomeloidea</taxon>
        <taxon>Chrysomelidae</taxon>
        <taxon>Bruchinae</taxon>
        <taxon>Bruchini</taxon>
        <taxon>Callosobruchus</taxon>
    </lineage>
</organism>
<evidence type="ECO:0000256" key="9">
    <source>
        <dbReference type="ARBA" id="ARBA00023235"/>
    </source>
</evidence>
<dbReference type="PROSITE" id="PS51385">
    <property type="entry name" value="YJEF_N"/>
    <property type="match status" value="1"/>
</dbReference>
<dbReference type="GO" id="GO:0046872">
    <property type="term" value="F:metal ion binding"/>
    <property type="evidence" value="ECO:0007669"/>
    <property type="project" value="UniProtKB-KW"/>
</dbReference>
<dbReference type="GO" id="GO:0005739">
    <property type="term" value="C:mitochondrion"/>
    <property type="evidence" value="ECO:0007669"/>
    <property type="project" value="TreeGrafter"/>
</dbReference>
<evidence type="ECO:0000256" key="6">
    <source>
        <dbReference type="ARBA" id="ARBA00022857"/>
    </source>
</evidence>
<evidence type="ECO:0000256" key="5">
    <source>
        <dbReference type="ARBA" id="ARBA00022741"/>
    </source>
</evidence>
<dbReference type="InterPro" id="IPR036652">
    <property type="entry name" value="YjeF_N_dom_sf"/>
</dbReference>
<dbReference type="SUPFAM" id="SSF64153">
    <property type="entry name" value="YjeF N-terminal domain-like"/>
    <property type="match status" value="1"/>
</dbReference>
<feature type="binding site" evidence="11">
    <location>
        <begin position="94"/>
        <end position="98"/>
    </location>
    <ligand>
        <name>(6S)-NADPHX</name>
        <dbReference type="ChEBI" id="CHEBI:64076"/>
    </ligand>
</feature>
<dbReference type="NCBIfam" id="TIGR00197">
    <property type="entry name" value="yjeF_nterm"/>
    <property type="match status" value="1"/>
</dbReference>
<comment type="similarity">
    <text evidence="11">Belongs to the NnrE/AIBP family.</text>
</comment>
<evidence type="ECO:0000259" key="12">
    <source>
        <dbReference type="PROSITE" id="PS51385"/>
    </source>
</evidence>
<feature type="binding site" evidence="11">
    <location>
        <position position="192"/>
    </location>
    <ligand>
        <name>(6S)-NADPHX</name>
        <dbReference type="ChEBI" id="CHEBI:64076"/>
    </ligand>
</feature>
<evidence type="ECO:0000256" key="2">
    <source>
        <dbReference type="ARBA" id="ARBA00000909"/>
    </source>
</evidence>
<protein>
    <recommendedName>
        <fullName evidence="3 11">NAD(P)H-hydrate epimerase</fullName>
        <ecNumber evidence="3 11">5.1.99.6</ecNumber>
    </recommendedName>
    <alternativeName>
        <fullName evidence="10 11">NAD(P)HX epimerase</fullName>
    </alternativeName>
</protein>